<evidence type="ECO:0000256" key="3">
    <source>
        <dbReference type="ARBA" id="ARBA00023008"/>
    </source>
</evidence>
<name>A0AAC9NKB4_VIRHA</name>
<dbReference type="FunFam" id="3.30.70.100:FF:000005">
    <property type="entry name" value="Copper-exporting P-type ATPase A"/>
    <property type="match status" value="1"/>
</dbReference>
<dbReference type="InterPro" id="IPR036163">
    <property type="entry name" value="HMA_dom_sf"/>
</dbReference>
<dbReference type="CDD" id="cd00371">
    <property type="entry name" value="HMA"/>
    <property type="match status" value="1"/>
</dbReference>
<dbReference type="PRINTS" id="PR00946">
    <property type="entry name" value="HGSCAVENGER"/>
</dbReference>
<accession>A0AAC9NKB4</accession>
<dbReference type="SUPFAM" id="SSF55008">
    <property type="entry name" value="HMA, heavy metal-associated domain"/>
    <property type="match status" value="1"/>
</dbReference>
<evidence type="ECO:0000259" key="4">
    <source>
        <dbReference type="PROSITE" id="PS50846"/>
    </source>
</evidence>
<dbReference type="PANTHER" id="PTHR46594:SF4">
    <property type="entry name" value="P-TYPE CATION-TRANSPORTING ATPASE"/>
    <property type="match status" value="1"/>
</dbReference>
<feature type="domain" description="HMA" evidence="4">
    <location>
        <begin position="3"/>
        <end position="69"/>
    </location>
</feature>
<dbReference type="GeneID" id="71514065"/>
<dbReference type="GO" id="GO:0046872">
    <property type="term" value="F:metal ion binding"/>
    <property type="evidence" value="ECO:0007669"/>
    <property type="project" value="UniProtKB-KW"/>
</dbReference>
<sequence length="76" mass="8637">MNETVYLDIKGMHCVNCPIKVEKSVSKMNGIIEIDVNWKSEQGCVTYDRNLVSISEITERIGKMGFTAQEVNTIKR</sequence>
<dbReference type="EMBL" id="CP017962">
    <property type="protein sequence ID" value="APC47873.1"/>
    <property type="molecule type" value="Genomic_DNA"/>
</dbReference>
<dbReference type="InterPro" id="IPR001802">
    <property type="entry name" value="MerP/CopZ"/>
</dbReference>
<evidence type="ECO:0000256" key="1">
    <source>
        <dbReference type="ARBA" id="ARBA00015313"/>
    </source>
</evidence>
<dbReference type="PANTHER" id="PTHR46594">
    <property type="entry name" value="P-TYPE CATION-TRANSPORTING ATPASE"/>
    <property type="match status" value="1"/>
</dbReference>
<evidence type="ECO:0000313" key="6">
    <source>
        <dbReference type="Proteomes" id="UP000182945"/>
    </source>
</evidence>
<proteinExistence type="predicted"/>
<dbReference type="PROSITE" id="PS50846">
    <property type="entry name" value="HMA_2"/>
    <property type="match status" value="1"/>
</dbReference>
<dbReference type="Pfam" id="PF00403">
    <property type="entry name" value="HMA"/>
    <property type="match status" value="1"/>
</dbReference>
<reference evidence="5 6" key="1">
    <citation type="submission" date="2016-11" db="EMBL/GenBank/DDBJ databases">
        <title>Complete genome sequencing of Virgibacillus halodenitrificans PDB-F2.</title>
        <authorList>
            <person name="Sun Z."/>
            <person name="Zhou Y."/>
            <person name="Li H."/>
        </authorList>
    </citation>
    <scope>NUCLEOTIDE SEQUENCE [LARGE SCALE GENOMIC DNA]</scope>
    <source>
        <strain evidence="5 6">PDB-F2</strain>
    </source>
</reference>
<evidence type="ECO:0000313" key="5">
    <source>
        <dbReference type="EMBL" id="APC47873.1"/>
    </source>
</evidence>
<gene>
    <name evidence="5" type="ORF">BME96_06675</name>
</gene>
<dbReference type="AlphaFoldDB" id="A0AAC9NKB4"/>
<dbReference type="KEGG" id="vhl:BME96_06675"/>
<dbReference type="Gene3D" id="3.30.70.100">
    <property type="match status" value="1"/>
</dbReference>
<dbReference type="InterPro" id="IPR006121">
    <property type="entry name" value="HMA_dom"/>
</dbReference>
<organism evidence="5 6">
    <name type="scientific">Virgibacillus halodenitrificans</name>
    <name type="common">Bacillus halodenitrificans</name>
    <dbReference type="NCBI Taxonomy" id="1482"/>
    <lineage>
        <taxon>Bacteria</taxon>
        <taxon>Bacillati</taxon>
        <taxon>Bacillota</taxon>
        <taxon>Bacilli</taxon>
        <taxon>Bacillales</taxon>
        <taxon>Bacillaceae</taxon>
        <taxon>Virgibacillus</taxon>
    </lineage>
</organism>
<protein>
    <recommendedName>
        <fullName evidence="1">Copper chaperone CopZ</fullName>
    </recommendedName>
</protein>
<keyword evidence="3" id="KW-0186">Copper</keyword>
<keyword evidence="2" id="KW-0479">Metal-binding</keyword>
<evidence type="ECO:0000256" key="2">
    <source>
        <dbReference type="ARBA" id="ARBA00022723"/>
    </source>
</evidence>
<dbReference type="Proteomes" id="UP000182945">
    <property type="component" value="Chromosome"/>
</dbReference>
<dbReference type="RefSeq" id="WP_019377311.1">
    <property type="nucleotide sequence ID" value="NZ_CP017962.1"/>
</dbReference>